<evidence type="ECO:0000256" key="5">
    <source>
        <dbReference type="ARBA" id="ARBA00023015"/>
    </source>
</evidence>
<dbReference type="GO" id="GO:0032993">
    <property type="term" value="C:protein-DNA complex"/>
    <property type="evidence" value="ECO:0007669"/>
    <property type="project" value="TreeGrafter"/>
</dbReference>
<dbReference type="Pfam" id="PF00486">
    <property type="entry name" value="Trans_reg_C"/>
    <property type="match status" value="1"/>
</dbReference>
<dbReference type="GO" id="GO:0000976">
    <property type="term" value="F:transcription cis-regulatory region binding"/>
    <property type="evidence" value="ECO:0007669"/>
    <property type="project" value="TreeGrafter"/>
</dbReference>
<keyword evidence="8" id="KW-0010">Activator</keyword>
<evidence type="ECO:0000256" key="1">
    <source>
        <dbReference type="ARBA" id="ARBA00004496"/>
    </source>
</evidence>
<dbReference type="CDD" id="cd00383">
    <property type="entry name" value="trans_reg_C"/>
    <property type="match status" value="1"/>
</dbReference>
<dbReference type="FunFam" id="1.10.10.10:FF:000018">
    <property type="entry name" value="DNA-binding response regulator ResD"/>
    <property type="match status" value="1"/>
</dbReference>
<evidence type="ECO:0000256" key="3">
    <source>
        <dbReference type="ARBA" id="ARBA00022553"/>
    </source>
</evidence>
<evidence type="ECO:0000256" key="13">
    <source>
        <dbReference type="PROSITE-ProRule" id="PRU01091"/>
    </source>
</evidence>
<dbReference type="SUPFAM" id="SSF52172">
    <property type="entry name" value="CheY-like"/>
    <property type="match status" value="1"/>
</dbReference>
<protein>
    <recommendedName>
        <fullName evidence="11">Heme response regulator HssR</fullName>
    </recommendedName>
</protein>
<dbReference type="GO" id="GO:0005829">
    <property type="term" value="C:cytosol"/>
    <property type="evidence" value="ECO:0007669"/>
    <property type="project" value="TreeGrafter"/>
</dbReference>
<dbReference type="SMART" id="SM00448">
    <property type="entry name" value="REC"/>
    <property type="match status" value="1"/>
</dbReference>
<dbReference type="InterPro" id="IPR001867">
    <property type="entry name" value="OmpR/PhoB-type_DNA-bd"/>
</dbReference>
<evidence type="ECO:0000256" key="2">
    <source>
        <dbReference type="ARBA" id="ARBA00022490"/>
    </source>
</evidence>
<evidence type="ECO:0000259" key="15">
    <source>
        <dbReference type="PROSITE" id="PS51755"/>
    </source>
</evidence>
<gene>
    <name evidence="16" type="ORF">GJU41_19330</name>
</gene>
<dbReference type="Proteomes" id="UP000441585">
    <property type="component" value="Unassembled WGS sequence"/>
</dbReference>
<name>A0A6I2MFI8_9BACI</name>
<keyword evidence="17" id="KW-1185">Reference proteome</keyword>
<feature type="domain" description="Response regulatory" evidence="14">
    <location>
        <begin position="3"/>
        <end position="116"/>
    </location>
</feature>
<accession>A0A6I2MFI8</accession>
<keyword evidence="2" id="KW-0963">Cytoplasm</keyword>
<dbReference type="PANTHER" id="PTHR48111">
    <property type="entry name" value="REGULATOR OF RPOS"/>
    <property type="match status" value="1"/>
</dbReference>
<organism evidence="16 17">
    <name type="scientific">Metabacillus idriensis</name>
    <dbReference type="NCBI Taxonomy" id="324768"/>
    <lineage>
        <taxon>Bacteria</taxon>
        <taxon>Bacillati</taxon>
        <taxon>Bacillota</taxon>
        <taxon>Bacilli</taxon>
        <taxon>Bacillales</taxon>
        <taxon>Bacillaceae</taxon>
        <taxon>Metabacillus</taxon>
    </lineage>
</organism>
<dbReference type="GO" id="GO:0006355">
    <property type="term" value="P:regulation of DNA-templated transcription"/>
    <property type="evidence" value="ECO:0007669"/>
    <property type="project" value="InterPro"/>
</dbReference>
<feature type="domain" description="OmpR/PhoB-type" evidence="15">
    <location>
        <begin position="124"/>
        <end position="222"/>
    </location>
</feature>
<evidence type="ECO:0000256" key="4">
    <source>
        <dbReference type="ARBA" id="ARBA00023012"/>
    </source>
</evidence>
<keyword evidence="3 12" id="KW-0597">Phosphoprotein</keyword>
<keyword evidence="7 13" id="KW-0238">DNA-binding</keyword>
<dbReference type="Gene3D" id="3.40.50.2300">
    <property type="match status" value="1"/>
</dbReference>
<comment type="function">
    <text evidence="10">Member of the two-component regulatory system HssS/HssR involved in intracellular heme homeostasis and tempering of staphylococcal virulence. Phosphorylated HssR binds to a direct repeat sequence within hrtAB promoter and activates the expression of hrtAB, an efflux pump, in response to extracellular heme, hemin, hemoglobin or blood.</text>
</comment>
<proteinExistence type="predicted"/>
<dbReference type="FunFam" id="3.40.50.2300:FF:000001">
    <property type="entry name" value="DNA-binding response regulator PhoB"/>
    <property type="match status" value="1"/>
</dbReference>
<evidence type="ECO:0000256" key="12">
    <source>
        <dbReference type="PROSITE-ProRule" id="PRU00169"/>
    </source>
</evidence>
<evidence type="ECO:0000256" key="6">
    <source>
        <dbReference type="ARBA" id="ARBA00023026"/>
    </source>
</evidence>
<evidence type="ECO:0000256" key="7">
    <source>
        <dbReference type="ARBA" id="ARBA00023125"/>
    </source>
</evidence>
<dbReference type="EMBL" id="WKKF01000008">
    <property type="protein sequence ID" value="MRX56114.1"/>
    <property type="molecule type" value="Genomic_DNA"/>
</dbReference>
<dbReference type="InterPro" id="IPR001789">
    <property type="entry name" value="Sig_transdc_resp-reg_receiver"/>
</dbReference>
<dbReference type="AlphaFoldDB" id="A0A6I2MFI8"/>
<dbReference type="Gene3D" id="1.10.10.10">
    <property type="entry name" value="Winged helix-like DNA-binding domain superfamily/Winged helix DNA-binding domain"/>
    <property type="match status" value="1"/>
</dbReference>
<evidence type="ECO:0000313" key="17">
    <source>
        <dbReference type="Proteomes" id="UP000441585"/>
    </source>
</evidence>
<feature type="modified residue" description="4-aspartylphosphate" evidence="12">
    <location>
        <position position="52"/>
    </location>
</feature>
<evidence type="ECO:0000256" key="8">
    <source>
        <dbReference type="ARBA" id="ARBA00023159"/>
    </source>
</evidence>
<dbReference type="PANTHER" id="PTHR48111:SF49">
    <property type="entry name" value="HEME RESPONSE REGULATOR HSSR"/>
    <property type="match status" value="1"/>
</dbReference>
<reference evidence="16 17" key="1">
    <citation type="submission" date="2019-11" db="EMBL/GenBank/DDBJ databases">
        <title>Bacillus idriensis genome.</title>
        <authorList>
            <person name="Konopka E.N."/>
            <person name="Newman J.D."/>
        </authorList>
    </citation>
    <scope>NUCLEOTIDE SEQUENCE [LARGE SCALE GENOMIC DNA]</scope>
    <source>
        <strain evidence="16 17">DSM 19097</strain>
    </source>
</reference>
<evidence type="ECO:0000256" key="9">
    <source>
        <dbReference type="ARBA" id="ARBA00023163"/>
    </source>
</evidence>
<keyword evidence="9" id="KW-0804">Transcription</keyword>
<comment type="subcellular location">
    <subcellularLocation>
        <location evidence="1">Cytoplasm</location>
    </subcellularLocation>
</comment>
<evidence type="ECO:0000313" key="16">
    <source>
        <dbReference type="EMBL" id="MRX56114.1"/>
    </source>
</evidence>
<dbReference type="RefSeq" id="WP_070875121.1">
    <property type="nucleotide sequence ID" value="NZ_CAJGAA010000005.1"/>
</dbReference>
<dbReference type="GO" id="GO:0000156">
    <property type="term" value="F:phosphorelay response regulator activity"/>
    <property type="evidence" value="ECO:0007669"/>
    <property type="project" value="TreeGrafter"/>
</dbReference>
<dbReference type="InterPro" id="IPR011006">
    <property type="entry name" value="CheY-like_superfamily"/>
</dbReference>
<keyword evidence="6" id="KW-0843">Virulence</keyword>
<sequence>MKRILVVDDDQDMVKYILIELNRAGYDAIPAYSGKEALSLINETAVDLAVIDIMMPGLNGFEVTKEMKRFCEVPVILLTARHHIEDKEKGFQSGSDDYVVKPFEFKELLYRIQAILRRYQKPQDEILRIGSIKIDRRSYEVQTESGTLMLPLKEFEVLRLLASHTNHVFTREQIIESVWGIDYSGDDQTVNVHIKRIRSRLAGKAPDIRITTVRGVGYKLEELT</sequence>
<evidence type="ECO:0000259" key="14">
    <source>
        <dbReference type="PROSITE" id="PS50110"/>
    </source>
</evidence>
<keyword evidence="4" id="KW-0902">Two-component regulatory system</keyword>
<dbReference type="Gene3D" id="6.10.250.690">
    <property type="match status" value="1"/>
</dbReference>
<keyword evidence="5" id="KW-0805">Transcription regulation</keyword>
<evidence type="ECO:0000256" key="11">
    <source>
        <dbReference type="ARBA" id="ARBA00039976"/>
    </source>
</evidence>
<comment type="caution">
    <text evidence="16">The sequence shown here is derived from an EMBL/GenBank/DDBJ whole genome shotgun (WGS) entry which is preliminary data.</text>
</comment>
<dbReference type="PROSITE" id="PS51755">
    <property type="entry name" value="OMPR_PHOB"/>
    <property type="match status" value="1"/>
</dbReference>
<dbReference type="SMART" id="SM00862">
    <property type="entry name" value="Trans_reg_C"/>
    <property type="match status" value="1"/>
</dbReference>
<dbReference type="PROSITE" id="PS50110">
    <property type="entry name" value="RESPONSE_REGULATORY"/>
    <property type="match status" value="1"/>
</dbReference>
<dbReference type="Pfam" id="PF00072">
    <property type="entry name" value="Response_reg"/>
    <property type="match status" value="1"/>
</dbReference>
<dbReference type="InterPro" id="IPR039420">
    <property type="entry name" value="WalR-like"/>
</dbReference>
<evidence type="ECO:0000256" key="10">
    <source>
        <dbReference type="ARBA" id="ARBA00037471"/>
    </source>
</evidence>
<feature type="DNA-binding region" description="OmpR/PhoB-type" evidence="13">
    <location>
        <begin position="124"/>
        <end position="222"/>
    </location>
</feature>
<dbReference type="InterPro" id="IPR036388">
    <property type="entry name" value="WH-like_DNA-bd_sf"/>
</dbReference>